<feature type="coiled-coil region" evidence="1">
    <location>
        <begin position="371"/>
        <end position="438"/>
    </location>
</feature>
<dbReference type="AlphaFoldDB" id="W9WLC8"/>
<gene>
    <name evidence="4" type="ORF">A1O7_01732</name>
</gene>
<organism evidence="4 5">
    <name type="scientific">Cladophialophora yegresii CBS 114405</name>
    <dbReference type="NCBI Taxonomy" id="1182544"/>
    <lineage>
        <taxon>Eukaryota</taxon>
        <taxon>Fungi</taxon>
        <taxon>Dikarya</taxon>
        <taxon>Ascomycota</taxon>
        <taxon>Pezizomycotina</taxon>
        <taxon>Eurotiomycetes</taxon>
        <taxon>Chaetothyriomycetidae</taxon>
        <taxon>Chaetothyriales</taxon>
        <taxon>Herpotrichiellaceae</taxon>
        <taxon>Cladophialophora</taxon>
    </lineage>
</organism>
<evidence type="ECO:0000256" key="1">
    <source>
        <dbReference type="SAM" id="Coils"/>
    </source>
</evidence>
<comment type="caution">
    <text evidence="4">The sequence shown here is derived from an EMBL/GenBank/DDBJ whole genome shotgun (WGS) entry which is preliminary data.</text>
</comment>
<keyword evidence="5" id="KW-1185">Reference proteome</keyword>
<name>W9WLC8_9EURO</name>
<dbReference type="HOGENOM" id="CLU_018003_1_1_1"/>
<evidence type="ECO:0000259" key="3">
    <source>
        <dbReference type="Pfam" id="PF01926"/>
    </source>
</evidence>
<dbReference type="GO" id="GO:0005525">
    <property type="term" value="F:GTP binding"/>
    <property type="evidence" value="ECO:0007669"/>
    <property type="project" value="InterPro"/>
</dbReference>
<evidence type="ECO:0000313" key="4">
    <source>
        <dbReference type="EMBL" id="EXJ65391.1"/>
    </source>
</evidence>
<dbReference type="eggNOG" id="ENOG502S03K">
    <property type="taxonomic scope" value="Eukaryota"/>
</dbReference>
<protein>
    <recommendedName>
        <fullName evidence="3">G domain-containing protein</fullName>
    </recommendedName>
</protein>
<proteinExistence type="predicted"/>
<evidence type="ECO:0000256" key="2">
    <source>
        <dbReference type="SAM" id="MobiDB-lite"/>
    </source>
</evidence>
<feature type="region of interest" description="Disordered" evidence="2">
    <location>
        <begin position="1"/>
        <end position="20"/>
    </location>
</feature>
<dbReference type="CDD" id="cd00882">
    <property type="entry name" value="Ras_like_GTPase"/>
    <property type="match status" value="1"/>
</dbReference>
<feature type="domain" description="G" evidence="3">
    <location>
        <begin position="29"/>
        <end position="116"/>
    </location>
</feature>
<dbReference type="OrthoDB" id="8954335at2759"/>
<dbReference type="EMBL" id="AMGW01000001">
    <property type="protein sequence ID" value="EXJ65391.1"/>
    <property type="molecule type" value="Genomic_DNA"/>
</dbReference>
<dbReference type="GeneID" id="19176343"/>
<dbReference type="Proteomes" id="UP000019473">
    <property type="component" value="Unassembled WGS sequence"/>
</dbReference>
<reference evidence="4 5" key="1">
    <citation type="submission" date="2013-03" db="EMBL/GenBank/DDBJ databases">
        <title>The Genome Sequence of Cladophialophora yegresii CBS 114405.</title>
        <authorList>
            <consortium name="The Broad Institute Genomics Platform"/>
            <person name="Cuomo C."/>
            <person name="de Hoog S."/>
            <person name="Gorbushina A."/>
            <person name="Walker B."/>
            <person name="Young S.K."/>
            <person name="Zeng Q."/>
            <person name="Gargeya S."/>
            <person name="Fitzgerald M."/>
            <person name="Haas B."/>
            <person name="Abouelleil A."/>
            <person name="Allen A.W."/>
            <person name="Alvarado L."/>
            <person name="Arachchi H.M."/>
            <person name="Berlin A.M."/>
            <person name="Chapman S.B."/>
            <person name="Gainer-Dewar J."/>
            <person name="Goldberg J."/>
            <person name="Griggs A."/>
            <person name="Gujja S."/>
            <person name="Hansen M."/>
            <person name="Howarth C."/>
            <person name="Imamovic A."/>
            <person name="Ireland A."/>
            <person name="Larimer J."/>
            <person name="McCowan C."/>
            <person name="Murphy C."/>
            <person name="Pearson M."/>
            <person name="Poon T.W."/>
            <person name="Priest M."/>
            <person name="Roberts A."/>
            <person name="Saif S."/>
            <person name="Shea T."/>
            <person name="Sisk P."/>
            <person name="Sykes S."/>
            <person name="Wortman J."/>
            <person name="Nusbaum C."/>
            <person name="Birren B."/>
        </authorList>
    </citation>
    <scope>NUCLEOTIDE SEQUENCE [LARGE SCALE GENOMIC DNA]</scope>
    <source>
        <strain evidence="4 5">CBS 114405</strain>
    </source>
</reference>
<dbReference type="RefSeq" id="XP_007753958.1">
    <property type="nucleotide sequence ID" value="XM_007755768.1"/>
</dbReference>
<dbReference type="Pfam" id="PF01926">
    <property type="entry name" value="MMR_HSR1"/>
    <property type="match status" value="1"/>
</dbReference>
<evidence type="ECO:0000313" key="5">
    <source>
        <dbReference type="Proteomes" id="UP000019473"/>
    </source>
</evidence>
<dbReference type="InterPro" id="IPR006073">
    <property type="entry name" value="GTP-bd"/>
</dbReference>
<dbReference type="VEuPathDB" id="FungiDB:A1O7_01732"/>
<keyword evidence="1" id="KW-0175">Coiled coil</keyword>
<dbReference type="InterPro" id="IPR027417">
    <property type="entry name" value="P-loop_NTPase"/>
</dbReference>
<dbReference type="SUPFAM" id="SSF52540">
    <property type="entry name" value="P-loop containing nucleoside triphosphate hydrolases"/>
    <property type="match status" value="1"/>
</dbReference>
<accession>W9WLC8</accession>
<dbReference type="STRING" id="1182544.W9WLC8"/>
<feature type="coiled-coil region" evidence="1">
    <location>
        <begin position="237"/>
        <end position="340"/>
    </location>
</feature>
<dbReference type="Gene3D" id="3.40.50.300">
    <property type="entry name" value="P-loop containing nucleotide triphosphate hydrolases"/>
    <property type="match status" value="1"/>
</dbReference>
<sequence length="487" mass="56063">MASSRQSVHLETPDHCPPASTEMEDITAIAVMGVTGSGKSNFIQHATNSDRIKVGHNMQSCTEVVEQYEMLLDGRQVLLFDTPGFDDTYRLDAEILAELAETFSAMYKNRLQLAGIVYVHRITDNRMTNTLLRNLSVIRNICGDEPLKNVTIMTTFWDKEDAKTAAKREREMSDKADWWGYMMEKGAKSRRFFNTDESAHAILQEFVDRDRVTLQIQTEMVEQGLEIKDTQAGSSLNVEITKLARQHREELRALEAKMDDAERRNDVKLQELLAVERREKEKELTRMQREQMAMERDRSEDMRRMEQAFQDQLLRLVEERKDRDSQIAALERQLTQERAESTRRFEMAVQNAEMNLLKISERFEHTRAEDRQRFQQQMADYKRDRDDAVRQYKDDLQRTNADIVRMFEETQGASEAEKERLEKEIAELKRRKKRNMAVLFAKIGGVALCSALAPFTGGLSTLALPIFHAFGGSGGSGGYEATQDYGG</sequence>